<gene>
    <name evidence="3" type="ORF">L6773_01675</name>
</gene>
<proteinExistence type="inferred from homology"/>
<dbReference type="PANTHER" id="PTHR33755:SF5">
    <property type="entry name" value="TYPE II TOXIN-ANTITOXIN SYSTEM RELE_PARE FAMILY TOXIN"/>
    <property type="match status" value="1"/>
</dbReference>
<dbReference type="PANTHER" id="PTHR33755">
    <property type="entry name" value="TOXIN PARE1-RELATED"/>
    <property type="match status" value="1"/>
</dbReference>
<reference evidence="3" key="1">
    <citation type="submission" date="2022-01" db="EMBL/GenBank/DDBJ databases">
        <authorList>
            <person name="Wang Y."/>
        </authorList>
    </citation>
    <scope>NUCLEOTIDE SEQUENCE</scope>
    <source>
        <strain evidence="3">WB101</strain>
    </source>
</reference>
<evidence type="ECO:0000256" key="1">
    <source>
        <dbReference type="ARBA" id="ARBA00006226"/>
    </source>
</evidence>
<organism evidence="3 4">
    <name type="scientific">Rhodohalobacter sulfatireducens</name>
    <dbReference type="NCBI Taxonomy" id="2911366"/>
    <lineage>
        <taxon>Bacteria</taxon>
        <taxon>Pseudomonadati</taxon>
        <taxon>Balneolota</taxon>
        <taxon>Balneolia</taxon>
        <taxon>Balneolales</taxon>
        <taxon>Balneolaceae</taxon>
        <taxon>Rhodohalobacter</taxon>
    </lineage>
</organism>
<reference evidence="3" key="2">
    <citation type="submission" date="2024-05" db="EMBL/GenBank/DDBJ databases">
        <title>Rhodohalobacter halophilus gen. nov., sp. nov., a moderately halophilic member of the family Balneolaceae.</title>
        <authorList>
            <person name="Xia J."/>
        </authorList>
    </citation>
    <scope>NUCLEOTIDE SEQUENCE</scope>
    <source>
        <strain evidence="3">WB101</strain>
    </source>
</reference>
<dbReference type="InterPro" id="IPR035093">
    <property type="entry name" value="RelE/ParE_toxin_dom_sf"/>
</dbReference>
<name>A0ABS9K8T4_9BACT</name>
<dbReference type="NCBIfam" id="TIGR02385">
    <property type="entry name" value="RelE_StbE"/>
    <property type="match status" value="1"/>
</dbReference>
<dbReference type="Proteomes" id="UP001165366">
    <property type="component" value="Unassembled WGS sequence"/>
</dbReference>
<protein>
    <submittedName>
        <fullName evidence="3">Type II toxin-antitoxin system RelE/ParE family toxin</fullName>
    </submittedName>
</protein>
<keyword evidence="2" id="KW-1277">Toxin-antitoxin system</keyword>
<comment type="similarity">
    <text evidence="1">Belongs to the RelE toxin family.</text>
</comment>
<dbReference type="Pfam" id="PF05016">
    <property type="entry name" value="ParE_toxin"/>
    <property type="match status" value="1"/>
</dbReference>
<keyword evidence="4" id="KW-1185">Reference proteome</keyword>
<dbReference type="EMBL" id="JAKLWS010000001">
    <property type="protein sequence ID" value="MCG2587256.1"/>
    <property type="molecule type" value="Genomic_DNA"/>
</dbReference>
<dbReference type="Gene3D" id="3.30.2310.20">
    <property type="entry name" value="RelE-like"/>
    <property type="match status" value="1"/>
</dbReference>
<evidence type="ECO:0000313" key="4">
    <source>
        <dbReference type="Proteomes" id="UP001165366"/>
    </source>
</evidence>
<sequence>MNIVWSPTAQNKIKEILEYISEDNPSAALNLINDFERKVENLRENPESGRIINEITNPSIRELVVHENYGIIYEIGDDVIEILTVRHFRQNFSADKF</sequence>
<evidence type="ECO:0000256" key="2">
    <source>
        <dbReference type="ARBA" id="ARBA00022649"/>
    </source>
</evidence>
<accession>A0ABS9K8T4</accession>
<dbReference type="InterPro" id="IPR007712">
    <property type="entry name" value="RelE/ParE_toxin"/>
</dbReference>
<dbReference type="InterPro" id="IPR051803">
    <property type="entry name" value="TA_system_RelE-like_toxin"/>
</dbReference>
<dbReference type="RefSeq" id="WP_237852098.1">
    <property type="nucleotide sequence ID" value="NZ_JAKLWS010000001.1"/>
</dbReference>
<comment type="caution">
    <text evidence="3">The sequence shown here is derived from an EMBL/GenBank/DDBJ whole genome shotgun (WGS) entry which is preliminary data.</text>
</comment>
<evidence type="ECO:0000313" key="3">
    <source>
        <dbReference type="EMBL" id="MCG2587256.1"/>
    </source>
</evidence>